<reference evidence="5 6" key="1">
    <citation type="journal article" date="2021" name="DNA Res.">
        <title>Genome analysis of Candida subhashii reveals its hybrid nature and dual mitochondrial genome conformations.</title>
        <authorList>
            <person name="Mixao V."/>
            <person name="Hegedusova E."/>
            <person name="Saus E."/>
            <person name="Pryszcz L.P."/>
            <person name="Cillingova A."/>
            <person name="Nosek J."/>
            <person name="Gabaldon T."/>
        </authorList>
    </citation>
    <scope>NUCLEOTIDE SEQUENCE [LARGE SCALE GENOMIC DNA]</scope>
    <source>
        <strain evidence="5 6">CBS 10753</strain>
    </source>
</reference>
<dbReference type="PANTHER" id="PTHR37534">
    <property type="entry name" value="TRANSCRIPTIONAL ACTIVATOR PROTEIN UGA3"/>
    <property type="match status" value="1"/>
</dbReference>
<dbReference type="GO" id="GO:0000981">
    <property type="term" value="F:DNA-binding transcription factor activity, RNA polymerase II-specific"/>
    <property type="evidence" value="ECO:0007669"/>
    <property type="project" value="InterPro"/>
</dbReference>
<name>A0A8J5QK91_9ASCO</name>
<dbReference type="SMART" id="SM00066">
    <property type="entry name" value="GAL4"/>
    <property type="match status" value="1"/>
</dbReference>
<dbReference type="Pfam" id="PF00172">
    <property type="entry name" value="Zn_clus"/>
    <property type="match status" value="1"/>
</dbReference>
<dbReference type="OrthoDB" id="5419315at2759"/>
<sequence length="510" mass="59380">MSKKRTRSKTGCLICRQRKKKCDERHPICTFCDVRGLDCQWDIKILDLTTFQNNKVTKPKQRKHEMILQFPDELDIAFASPATEGIVDTATSSPVLFNTTIIDNLSSPLFLFLDPKGLEYISYFENSVADSLSISPKSHNYFKKTFFTLAFTSEAISNLLAAWGALFHKNADNEDVERYLQIAKRSLIKPNKNNNNNNNKFDYFIMMAYYLISIGIRVNSGDTSQWYELFHNCEILMRQYGGLQKFIKDFEYSEDCKFFLATFQFRDIMSSESLKRGTICTINNYNNLFGGNDDNYGLDPYQGCCQSIIIVLGEIMNTYVELKRERMEIIEKLDKDIDVTEQRLKHFEKVNRSINDLLTKVDDCIPFGQLQELDEDERELQLELFELNRITCKMYLLLYIKQTQPTSTEIQILLLKALQLMDDLIIKKKNNVVNCLNMALLICGISSSNKFDRNNVRMKFNQVYSNNFKVGNIKRIWDIVEESWIRNSSGKICIDWLDICHDFGWKISMG</sequence>
<evidence type="ECO:0000259" key="4">
    <source>
        <dbReference type="PROSITE" id="PS50048"/>
    </source>
</evidence>
<dbReference type="Pfam" id="PF11951">
    <property type="entry name" value="Fungal_trans_2"/>
    <property type="match status" value="1"/>
</dbReference>
<dbReference type="InterPro" id="IPR021858">
    <property type="entry name" value="Fun_TF"/>
</dbReference>
<dbReference type="CDD" id="cd00067">
    <property type="entry name" value="GAL4"/>
    <property type="match status" value="1"/>
</dbReference>
<keyword evidence="2" id="KW-0539">Nucleus</keyword>
<feature type="domain" description="Zn(2)-C6 fungal-type" evidence="4">
    <location>
        <begin position="11"/>
        <end position="41"/>
    </location>
</feature>
<dbReference type="EMBL" id="JAGSYN010000178">
    <property type="protein sequence ID" value="KAG7662501.1"/>
    <property type="molecule type" value="Genomic_DNA"/>
</dbReference>
<keyword evidence="6" id="KW-1185">Reference proteome</keyword>
<accession>A0A8J5QK91</accession>
<dbReference type="GeneID" id="73470832"/>
<evidence type="ECO:0000313" key="6">
    <source>
        <dbReference type="Proteomes" id="UP000694255"/>
    </source>
</evidence>
<dbReference type="RefSeq" id="XP_049262734.1">
    <property type="nucleotide sequence ID" value="XM_049407948.1"/>
</dbReference>
<dbReference type="GO" id="GO:0005634">
    <property type="term" value="C:nucleus"/>
    <property type="evidence" value="ECO:0007669"/>
    <property type="project" value="UniProtKB-SubCell"/>
</dbReference>
<comment type="subcellular location">
    <subcellularLocation>
        <location evidence="1">Nucleus</location>
    </subcellularLocation>
</comment>
<feature type="coiled-coil region" evidence="3">
    <location>
        <begin position="330"/>
        <end position="390"/>
    </location>
</feature>
<dbReference type="PROSITE" id="PS50048">
    <property type="entry name" value="ZN2_CY6_FUNGAL_2"/>
    <property type="match status" value="1"/>
</dbReference>
<evidence type="ECO:0000256" key="2">
    <source>
        <dbReference type="ARBA" id="ARBA00023242"/>
    </source>
</evidence>
<keyword evidence="3" id="KW-0175">Coiled coil</keyword>
<protein>
    <recommendedName>
        <fullName evidence="4">Zn(2)-C6 fungal-type domain-containing protein</fullName>
    </recommendedName>
</protein>
<dbReference type="InterPro" id="IPR001138">
    <property type="entry name" value="Zn2Cys6_DnaBD"/>
</dbReference>
<evidence type="ECO:0000256" key="3">
    <source>
        <dbReference type="SAM" id="Coils"/>
    </source>
</evidence>
<organism evidence="5 6">
    <name type="scientific">[Candida] subhashii</name>
    <dbReference type="NCBI Taxonomy" id="561895"/>
    <lineage>
        <taxon>Eukaryota</taxon>
        <taxon>Fungi</taxon>
        <taxon>Dikarya</taxon>
        <taxon>Ascomycota</taxon>
        <taxon>Saccharomycotina</taxon>
        <taxon>Pichiomycetes</taxon>
        <taxon>Debaryomycetaceae</taxon>
        <taxon>Spathaspora</taxon>
    </lineage>
</organism>
<dbReference type="GO" id="GO:0000976">
    <property type="term" value="F:transcription cis-regulatory region binding"/>
    <property type="evidence" value="ECO:0007669"/>
    <property type="project" value="TreeGrafter"/>
</dbReference>
<dbReference type="GO" id="GO:0045944">
    <property type="term" value="P:positive regulation of transcription by RNA polymerase II"/>
    <property type="evidence" value="ECO:0007669"/>
    <property type="project" value="TreeGrafter"/>
</dbReference>
<proteinExistence type="predicted"/>
<evidence type="ECO:0000313" key="5">
    <source>
        <dbReference type="EMBL" id="KAG7662501.1"/>
    </source>
</evidence>
<dbReference type="PANTHER" id="PTHR37534:SF7">
    <property type="entry name" value="TRANSCRIPTIONAL ACTIVATOR PROTEIN UGA3"/>
    <property type="match status" value="1"/>
</dbReference>
<gene>
    <name evidence="5" type="ORF">J8A68_004032</name>
</gene>
<dbReference type="PROSITE" id="PS00463">
    <property type="entry name" value="ZN2_CY6_FUNGAL_1"/>
    <property type="match status" value="1"/>
</dbReference>
<dbReference type="GO" id="GO:0008270">
    <property type="term" value="F:zinc ion binding"/>
    <property type="evidence" value="ECO:0007669"/>
    <property type="project" value="InterPro"/>
</dbReference>
<dbReference type="AlphaFoldDB" id="A0A8J5QK91"/>
<dbReference type="Proteomes" id="UP000694255">
    <property type="component" value="Unassembled WGS sequence"/>
</dbReference>
<evidence type="ECO:0000256" key="1">
    <source>
        <dbReference type="ARBA" id="ARBA00004123"/>
    </source>
</evidence>
<comment type="caution">
    <text evidence="5">The sequence shown here is derived from an EMBL/GenBank/DDBJ whole genome shotgun (WGS) entry which is preliminary data.</text>
</comment>